<dbReference type="Proteomes" id="UP001054837">
    <property type="component" value="Unassembled WGS sequence"/>
</dbReference>
<name>A0AAV4X837_9ARAC</name>
<keyword evidence="1" id="KW-0732">Signal</keyword>
<evidence type="ECO:0000313" key="3">
    <source>
        <dbReference type="Proteomes" id="UP001054837"/>
    </source>
</evidence>
<reference evidence="2 3" key="1">
    <citation type="submission" date="2021-06" db="EMBL/GenBank/DDBJ databases">
        <title>Caerostris darwini draft genome.</title>
        <authorList>
            <person name="Kono N."/>
            <person name="Arakawa K."/>
        </authorList>
    </citation>
    <scope>NUCLEOTIDE SEQUENCE [LARGE SCALE GENOMIC DNA]</scope>
</reference>
<evidence type="ECO:0000256" key="1">
    <source>
        <dbReference type="SAM" id="SignalP"/>
    </source>
</evidence>
<keyword evidence="3" id="KW-1185">Reference proteome</keyword>
<dbReference type="PANTHER" id="PTHR22963:SF39">
    <property type="entry name" value="DUMPY"/>
    <property type="match status" value="1"/>
</dbReference>
<gene>
    <name evidence="2" type="ORF">CDAR_215561</name>
</gene>
<feature type="signal peptide" evidence="1">
    <location>
        <begin position="1"/>
        <end position="21"/>
    </location>
</feature>
<sequence length="82" mass="8632">MIAKGPLVFFLVVLVAPGFICECTIGPNCRSTEACINNQCQDPCASPTACGTKARCQTVNHRTSCSCPPGRTGDPNVKCSKL</sequence>
<evidence type="ECO:0008006" key="4">
    <source>
        <dbReference type="Google" id="ProtNLM"/>
    </source>
</evidence>
<organism evidence="2 3">
    <name type="scientific">Caerostris darwini</name>
    <dbReference type="NCBI Taxonomy" id="1538125"/>
    <lineage>
        <taxon>Eukaryota</taxon>
        <taxon>Metazoa</taxon>
        <taxon>Ecdysozoa</taxon>
        <taxon>Arthropoda</taxon>
        <taxon>Chelicerata</taxon>
        <taxon>Arachnida</taxon>
        <taxon>Araneae</taxon>
        <taxon>Araneomorphae</taxon>
        <taxon>Entelegynae</taxon>
        <taxon>Araneoidea</taxon>
        <taxon>Araneidae</taxon>
        <taxon>Caerostris</taxon>
    </lineage>
</organism>
<dbReference type="EMBL" id="BPLQ01015727">
    <property type="protein sequence ID" value="GIY91076.1"/>
    <property type="molecule type" value="Genomic_DNA"/>
</dbReference>
<dbReference type="AlphaFoldDB" id="A0AAV4X837"/>
<feature type="chain" id="PRO_5043876175" description="EGF-like domain-containing protein" evidence="1">
    <location>
        <begin position="22"/>
        <end position="82"/>
    </location>
</feature>
<protein>
    <recommendedName>
        <fullName evidence="4">EGF-like domain-containing protein</fullName>
    </recommendedName>
</protein>
<evidence type="ECO:0000313" key="2">
    <source>
        <dbReference type="EMBL" id="GIY91076.1"/>
    </source>
</evidence>
<dbReference type="PANTHER" id="PTHR22963">
    <property type="entry name" value="ENDOGLIN-RELATED"/>
    <property type="match status" value="1"/>
</dbReference>
<proteinExistence type="predicted"/>
<comment type="caution">
    <text evidence="2">The sequence shown here is derived from an EMBL/GenBank/DDBJ whole genome shotgun (WGS) entry which is preliminary data.</text>
</comment>
<accession>A0AAV4X837</accession>